<dbReference type="EMBL" id="MN739108">
    <property type="protein sequence ID" value="QHS89351.1"/>
    <property type="molecule type" value="Genomic_DNA"/>
</dbReference>
<proteinExistence type="predicted"/>
<sequence>MALAISNDLLTSLLQSKVDRPSEDICNRIASLQGLAEMGGKAVDWRRGPPAPQKYTHRPSTAPTSIKSVEGPPTYVAGAGRYQSKFKNSMQPVEEKILNNIILSKLNKFSTATYGDVRDFLYQILGGGEADLQEFVRDFMRLVFRKAASEEIFCPLYAKLIAEISGKYTVIIDEMKTLIDNYLEIFDEVTEDRGADYASFVQKNTEKKYRLGYSQFLSELAKQEILPLPVLGATFSKLIGLIKTTGPLLDKTILVEEYTDCISRMARVFKGRSTPFSRKAKELILPPFLELYQDLLANKENYGSCSAKTRFIFMDIHDILRS</sequence>
<dbReference type="InterPro" id="IPR016024">
    <property type="entry name" value="ARM-type_fold"/>
</dbReference>
<reference evidence="2" key="1">
    <citation type="journal article" date="2020" name="Nature">
        <title>Giant virus diversity and host interactions through global metagenomics.</title>
        <authorList>
            <person name="Schulz F."/>
            <person name="Roux S."/>
            <person name="Paez-Espino D."/>
            <person name="Jungbluth S."/>
            <person name="Walsh D.A."/>
            <person name="Denef V.J."/>
            <person name="McMahon K.D."/>
            <person name="Konstantinidis K.T."/>
            <person name="Eloe-Fadrosh E.A."/>
            <person name="Kyrpides N.C."/>
            <person name="Woyke T."/>
        </authorList>
    </citation>
    <scope>NUCLEOTIDE SEQUENCE</scope>
    <source>
        <strain evidence="2">GVMAG-M-3300010158-60</strain>
    </source>
</reference>
<dbReference type="AlphaFoldDB" id="A0A6C0BC89"/>
<evidence type="ECO:0000256" key="1">
    <source>
        <dbReference type="SAM" id="MobiDB-lite"/>
    </source>
</evidence>
<organism evidence="2">
    <name type="scientific">viral metagenome</name>
    <dbReference type="NCBI Taxonomy" id="1070528"/>
    <lineage>
        <taxon>unclassified sequences</taxon>
        <taxon>metagenomes</taxon>
        <taxon>organismal metagenomes</taxon>
    </lineage>
</organism>
<protein>
    <recommendedName>
        <fullName evidence="3">MIF4G domain-containing protein</fullName>
    </recommendedName>
</protein>
<dbReference type="Gene3D" id="1.25.40.180">
    <property type="match status" value="1"/>
</dbReference>
<evidence type="ECO:0000313" key="2">
    <source>
        <dbReference type="EMBL" id="QHS89351.1"/>
    </source>
</evidence>
<accession>A0A6C0BC89</accession>
<feature type="region of interest" description="Disordered" evidence="1">
    <location>
        <begin position="46"/>
        <end position="69"/>
    </location>
</feature>
<name>A0A6C0BC89_9ZZZZ</name>
<evidence type="ECO:0008006" key="3">
    <source>
        <dbReference type="Google" id="ProtNLM"/>
    </source>
</evidence>
<dbReference type="SUPFAM" id="SSF48371">
    <property type="entry name" value="ARM repeat"/>
    <property type="match status" value="1"/>
</dbReference>
<feature type="compositionally biased region" description="Polar residues" evidence="1">
    <location>
        <begin position="58"/>
        <end position="67"/>
    </location>
</feature>